<dbReference type="HOGENOM" id="CLU_750568_0_0_1"/>
<dbReference type="AlphaFoldDB" id="G0MBN6"/>
<organism evidence="2">
    <name type="scientific">Caenorhabditis brenneri</name>
    <name type="common">Nematode worm</name>
    <dbReference type="NCBI Taxonomy" id="135651"/>
    <lineage>
        <taxon>Eukaryota</taxon>
        <taxon>Metazoa</taxon>
        <taxon>Ecdysozoa</taxon>
        <taxon>Nematoda</taxon>
        <taxon>Chromadorea</taxon>
        <taxon>Rhabditida</taxon>
        <taxon>Rhabditina</taxon>
        <taxon>Rhabditomorpha</taxon>
        <taxon>Rhabditoidea</taxon>
        <taxon>Rhabditidae</taxon>
        <taxon>Peloderinae</taxon>
        <taxon>Caenorhabditis</taxon>
    </lineage>
</organism>
<evidence type="ECO:0000313" key="1">
    <source>
        <dbReference type="EMBL" id="EGT40622.1"/>
    </source>
</evidence>
<dbReference type="Proteomes" id="UP000008068">
    <property type="component" value="Unassembled WGS sequence"/>
</dbReference>
<protein>
    <submittedName>
        <fullName evidence="1">Uncharacterized protein</fullName>
    </submittedName>
</protein>
<keyword evidence="2" id="KW-1185">Reference proteome</keyword>
<gene>
    <name evidence="1" type="ORF">CAEBREN_14100</name>
</gene>
<evidence type="ECO:0000313" key="2">
    <source>
        <dbReference type="Proteomes" id="UP000008068"/>
    </source>
</evidence>
<proteinExistence type="predicted"/>
<sequence length="369" mass="42453">MDSTMDANLGPMGSRPNPNAINHSIEHLLSLQKPGRVTKVIRVAKISEILKSLPMDAEDRAIYYFIKSHNTKTFITVGPNKYRVLLPLEASPIERGWHDRDQCFVYVFNPQHPYFKELERACLHDRNSEQTHVPVANRNIYSLAARRVERNISLKRFEEILDFKAKTPEEWEICAFAKNHETRCSIMDALRNFGYLSYIPNFSFAVERIRMVEKRIFYIVNLDHVNMKFDFRNTSKILKEFGGLTGDMITIDGGLELVDKTPRTAPHPKRVIKIITMEKFQRILVVGASNPEEQAIAEFAKSHEYKEPILVALRGRSELTRLPSFPCAVEKLWIEGDRIGYIINFGHPKMQDFAHCSFPISQSSSITGL</sequence>
<dbReference type="EMBL" id="GL379788">
    <property type="protein sequence ID" value="EGT40622.1"/>
    <property type="molecule type" value="Genomic_DNA"/>
</dbReference>
<name>G0MBN6_CAEBE</name>
<accession>G0MBN6</accession>
<dbReference type="InParanoid" id="G0MBN6"/>
<reference evidence="2" key="1">
    <citation type="submission" date="2011-07" db="EMBL/GenBank/DDBJ databases">
        <authorList>
            <consortium name="Caenorhabditis brenneri Sequencing and Analysis Consortium"/>
            <person name="Wilson R.K."/>
        </authorList>
    </citation>
    <scope>NUCLEOTIDE SEQUENCE [LARGE SCALE GENOMIC DNA]</scope>
    <source>
        <strain evidence="2">PB2801</strain>
    </source>
</reference>